<organism evidence="1 2">
    <name type="scientific">Rangifer tarandus platyrhynchus</name>
    <name type="common">Svalbard reindeer</name>
    <dbReference type="NCBI Taxonomy" id="3082113"/>
    <lineage>
        <taxon>Eukaryota</taxon>
        <taxon>Metazoa</taxon>
        <taxon>Chordata</taxon>
        <taxon>Craniata</taxon>
        <taxon>Vertebrata</taxon>
        <taxon>Euteleostomi</taxon>
        <taxon>Mammalia</taxon>
        <taxon>Eutheria</taxon>
        <taxon>Laurasiatheria</taxon>
        <taxon>Artiodactyla</taxon>
        <taxon>Ruminantia</taxon>
        <taxon>Pecora</taxon>
        <taxon>Cervidae</taxon>
        <taxon>Odocoileinae</taxon>
        <taxon>Rangifer</taxon>
    </lineage>
</organism>
<reference evidence="1" key="1">
    <citation type="submission" date="2023-04" db="EMBL/GenBank/DDBJ databases">
        <authorList>
            <consortium name="ELIXIR-Norway"/>
        </authorList>
    </citation>
    <scope>NUCLEOTIDE SEQUENCE [LARGE SCALE GENOMIC DNA]</scope>
</reference>
<evidence type="ECO:0000313" key="2">
    <source>
        <dbReference type="Proteomes" id="UP001176941"/>
    </source>
</evidence>
<proteinExistence type="predicted"/>
<evidence type="ECO:0000313" key="1">
    <source>
        <dbReference type="EMBL" id="CAI9162461.1"/>
    </source>
</evidence>
<gene>
    <name evidence="1" type="ORF">MRATA1EN1_LOCUS11423</name>
</gene>
<sequence>MGPDSCWEQLRPSPAAIDVKAQRLRGMCPLPALQGLTLTFPRCATVLPSKQGVSTLGIVCALSPVLEPKQKSQFLRFRTGLCARRPLSLSGWAVLLEAVPGPGSLLCALSRPQPASAGRLSVSGCGGRESPQAQARAFRLVFQLLPPPAPAFPGSRHAGSLQLNQHFTVVGARGPVASPPLFSFLECSLPFPVFDLVDREASFSSEGSAGWKPFPGPFSPSLSRLLSVILLPRFI</sequence>
<dbReference type="Proteomes" id="UP001176941">
    <property type="component" value="Chromosome 21"/>
</dbReference>
<keyword evidence="2" id="KW-1185">Reference proteome</keyword>
<protein>
    <submittedName>
        <fullName evidence="1">Uncharacterized protein</fullName>
    </submittedName>
</protein>
<name>A0ABN8YN36_RANTA</name>
<dbReference type="EMBL" id="OX459957">
    <property type="protein sequence ID" value="CAI9162461.1"/>
    <property type="molecule type" value="Genomic_DNA"/>
</dbReference>
<accession>A0ABN8YN36</accession>